<gene>
    <name evidence="4" type="ORF">WICANDRAFT_34496</name>
</gene>
<dbReference type="SUPFAM" id="SSF49785">
    <property type="entry name" value="Galactose-binding domain-like"/>
    <property type="match status" value="1"/>
</dbReference>
<dbReference type="Proteomes" id="UP000094112">
    <property type="component" value="Unassembled WGS sequence"/>
</dbReference>
<dbReference type="Pfam" id="PF06201">
    <property type="entry name" value="PITH"/>
    <property type="match status" value="1"/>
</dbReference>
<dbReference type="GO" id="GO:0005737">
    <property type="term" value="C:cytoplasm"/>
    <property type="evidence" value="ECO:0007669"/>
    <property type="project" value="UniProtKB-ARBA"/>
</dbReference>
<dbReference type="InterPro" id="IPR008979">
    <property type="entry name" value="Galactose-bd-like_sf"/>
</dbReference>
<dbReference type="RefSeq" id="XP_019037446.1">
    <property type="nucleotide sequence ID" value="XM_019182191.1"/>
</dbReference>
<dbReference type="PANTHER" id="PTHR12175">
    <property type="entry name" value="AD039 HT014 THIOREDOXIN FAMILY TRP26"/>
    <property type="match status" value="1"/>
</dbReference>
<keyword evidence="5" id="KW-1185">Reference proteome</keyword>
<reference evidence="4 5" key="1">
    <citation type="journal article" date="2016" name="Proc. Natl. Acad. Sci. U.S.A.">
        <title>Comparative genomics of biotechnologically important yeasts.</title>
        <authorList>
            <person name="Riley R."/>
            <person name="Haridas S."/>
            <person name="Wolfe K.H."/>
            <person name="Lopes M.R."/>
            <person name="Hittinger C.T."/>
            <person name="Goeker M."/>
            <person name="Salamov A.A."/>
            <person name="Wisecaver J.H."/>
            <person name="Long T.M."/>
            <person name="Calvey C.H."/>
            <person name="Aerts A.L."/>
            <person name="Barry K.W."/>
            <person name="Choi C."/>
            <person name="Clum A."/>
            <person name="Coughlan A.Y."/>
            <person name="Deshpande S."/>
            <person name="Douglass A.P."/>
            <person name="Hanson S.J."/>
            <person name="Klenk H.-P."/>
            <person name="LaButti K.M."/>
            <person name="Lapidus A."/>
            <person name="Lindquist E.A."/>
            <person name="Lipzen A.M."/>
            <person name="Meier-Kolthoff J.P."/>
            <person name="Ohm R.A."/>
            <person name="Otillar R.P."/>
            <person name="Pangilinan J.L."/>
            <person name="Peng Y."/>
            <person name="Rokas A."/>
            <person name="Rosa C.A."/>
            <person name="Scheuner C."/>
            <person name="Sibirny A.A."/>
            <person name="Slot J.C."/>
            <person name="Stielow J.B."/>
            <person name="Sun H."/>
            <person name="Kurtzman C.P."/>
            <person name="Blackwell M."/>
            <person name="Grigoriev I.V."/>
            <person name="Jeffries T.W."/>
        </authorList>
    </citation>
    <scope>NUCLEOTIDE SEQUENCE [LARGE SCALE GENOMIC DNA]</scope>
    <source>
        <strain evidence="5">ATCC 58044 / CBS 1984 / NCYC 433 / NRRL Y-366-8</strain>
    </source>
</reference>
<dbReference type="OrthoDB" id="2635at2759"/>
<dbReference type="PROSITE" id="PS51532">
    <property type="entry name" value="PITH"/>
    <property type="match status" value="1"/>
</dbReference>
<feature type="compositionally biased region" description="Basic and acidic residues" evidence="2">
    <location>
        <begin position="1"/>
        <end position="26"/>
    </location>
</feature>
<comment type="similarity">
    <text evidence="1">Belongs to the PITHD1 family.</text>
</comment>
<dbReference type="GO" id="GO:0005634">
    <property type="term" value="C:nucleus"/>
    <property type="evidence" value="ECO:0007669"/>
    <property type="project" value="TreeGrafter"/>
</dbReference>
<evidence type="ECO:0000313" key="4">
    <source>
        <dbReference type="EMBL" id="ODQ58239.1"/>
    </source>
</evidence>
<proteinExistence type="inferred from homology"/>
<evidence type="ECO:0000259" key="3">
    <source>
        <dbReference type="PROSITE" id="PS51532"/>
    </source>
</evidence>
<dbReference type="PANTHER" id="PTHR12175:SF1">
    <property type="entry name" value="PITH DOMAIN-CONTAINING PROTEIN 1"/>
    <property type="match status" value="1"/>
</dbReference>
<dbReference type="GeneID" id="30199437"/>
<dbReference type="EMBL" id="KV454212">
    <property type="protein sequence ID" value="ODQ58239.1"/>
    <property type="molecule type" value="Genomic_DNA"/>
</dbReference>
<name>A0A1E3NYF5_WICAA</name>
<dbReference type="InterPro" id="IPR045099">
    <property type="entry name" value="PITH1-like"/>
</dbReference>
<dbReference type="InterPro" id="IPR037047">
    <property type="entry name" value="PITH_dom_sf"/>
</dbReference>
<organism evidence="4 5">
    <name type="scientific">Wickerhamomyces anomalus (strain ATCC 58044 / CBS 1984 / NCYC 433 / NRRL Y-366-8)</name>
    <name type="common">Yeast</name>
    <name type="synonym">Hansenula anomala</name>
    <dbReference type="NCBI Taxonomy" id="683960"/>
    <lineage>
        <taxon>Eukaryota</taxon>
        <taxon>Fungi</taxon>
        <taxon>Dikarya</taxon>
        <taxon>Ascomycota</taxon>
        <taxon>Saccharomycotina</taxon>
        <taxon>Saccharomycetes</taxon>
        <taxon>Phaffomycetales</taxon>
        <taxon>Wickerhamomycetaceae</taxon>
        <taxon>Wickerhamomyces</taxon>
    </lineage>
</organism>
<dbReference type="Gene3D" id="2.60.120.470">
    <property type="entry name" value="PITH domain"/>
    <property type="match status" value="1"/>
</dbReference>
<evidence type="ECO:0000313" key="5">
    <source>
        <dbReference type="Proteomes" id="UP000094112"/>
    </source>
</evidence>
<dbReference type="InterPro" id="IPR010400">
    <property type="entry name" value="PITH_dom"/>
</dbReference>
<feature type="region of interest" description="Disordered" evidence="2">
    <location>
        <begin position="1"/>
        <end position="33"/>
    </location>
</feature>
<feature type="domain" description="PITH" evidence="3">
    <location>
        <begin position="27"/>
        <end position="217"/>
    </location>
</feature>
<evidence type="ECO:0000256" key="1">
    <source>
        <dbReference type="ARBA" id="ARBA00025788"/>
    </source>
</evidence>
<sequence>MSHSCEHEHHHGGHGHDGHDDHDHSHVAPIPTNESQSLRQYVDVFKLTGLNIAQPNDKIQKVFKDGDNKYQVSDYIESDADAQFILNIPFTGNVKLYSIILRTNGEAANCPKTIKLFKNKTNLDFDNINDTKPTYKIEQPQVGHLGDENGDDVDESSFVEHYLPRNLFQSTTQLSLFVENNWEDDEDELTKVYYMEIRGMFTSPLSKDPVITLYESAANPADHKNLLANEIGNQAGFD</sequence>
<protein>
    <recommendedName>
        <fullName evidence="3">PITH domain-containing protein</fullName>
    </recommendedName>
</protein>
<accession>A0A1E3NYF5</accession>
<dbReference type="AlphaFoldDB" id="A0A1E3NYF5"/>
<evidence type="ECO:0000256" key="2">
    <source>
        <dbReference type="SAM" id="MobiDB-lite"/>
    </source>
</evidence>